<protein>
    <recommendedName>
        <fullName evidence="4">Nucleotide-diphospho-sugar transferase</fullName>
    </recommendedName>
</protein>
<accession>A0A2K1R3T6</accession>
<evidence type="ECO:0000313" key="2">
    <source>
        <dbReference type="EMBL" id="PNS21952.1"/>
    </source>
</evidence>
<organism evidence="2 3">
    <name type="scientific">Sphaceloma murrayae</name>
    <dbReference type="NCBI Taxonomy" id="2082308"/>
    <lineage>
        <taxon>Eukaryota</taxon>
        <taxon>Fungi</taxon>
        <taxon>Dikarya</taxon>
        <taxon>Ascomycota</taxon>
        <taxon>Pezizomycotina</taxon>
        <taxon>Dothideomycetes</taxon>
        <taxon>Dothideomycetidae</taxon>
        <taxon>Myriangiales</taxon>
        <taxon>Elsinoaceae</taxon>
        <taxon>Sphaceloma</taxon>
    </lineage>
</organism>
<proteinExistence type="predicted"/>
<dbReference type="Proteomes" id="UP000243797">
    <property type="component" value="Unassembled WGS sequence"/>
</dbReference>
<evidence type="ECO:0000256" key="1">
    <source>
        <dbReference type="SAM" id="MobiDB-lite"/>
    </source>
</evidence>
<gene>
    <name evidence="2" type="ORF">CAC42_550</name>
</gene>
<feature type="region of interest" description="Disordered" evidence="1">
    <location>
        <begin position="17"/>
        <end position="74"/>
    </location>
</feature>
<dbReference type="OrthoDB" id="2014201at2759"/>
<name>A0A2K1R3T6_9PEZI</name>
<dbReference type="AlphaFoldDB" id="A0A2K1R3T6"/>
<keyword evidence="3" id="KW-1185">Reference proteome</keyword>
<sequence length="369" mass="41797">MDFTHRLDWPKSVKFADRLGTDHSPVGAISELAPHKDPPSSPGESFPPPDPPASLPNVSIIPDDTRSGTETSDPRKQFKADYAFSLYVTDTHYLCNALMILDSLKAVDTKATRLLLHPDSWAGQGRTNTRTEWLLAQAVSLGAELRPIQLQHFEDGEEETWFDSYTKLLAFNQTQFRRVVSLDTDGVVMQNLDELFSLPATPIAAPRAYWLDRNFLSSQIFLIEPSPGEFSRVLDRIQHHGKDDYDMEIINHLYGSTASILPHRPYDLLTGEFRRRKNDHAAYLGSADVKWNATAELANAKYIHFSDWPVPKPWMASTNEVKKNKPVCLAVEGGPPDCADRDAWLWLYRDYSQRRKRVCYPPPPSLPPP</sequence>
<evidence type="ECO:0000313" key="3">
    <source>
        <dbReference type="Proteomes" id="UP000243797"/>
    </source>
</evidence>
<dbReference type="InterPro" id="IPR050587">
    <property type="entry name" value="GNT1/Glycosyltrans_8"/>
</dbReference>
<feature type="compositionally biased region" description="Pro residues" evidence="1">
    <location>
        <begin position="39"/>
        <end position="54"/>
    </location>
</feature>
<dbReference type="EMBL" id="NKHZ01000001">
    <property type="protein sequence ID" value="PNS21952.1"/>
    <property type="molecule type" value="Genomic_DNA"/>
</dbReference>
<dbReference type="SUPFAM" id="SSF53448">
    <property type="entry name" value="Nucleotide-diphospho-sugar transferases"/>
    <property type="match status" value="1"/>
</dbReference>
<feature type="compositionally biased region" description="Basic and acidic residues" evidence="1">
    <location>
        <begin position="63"/>
        <end position="74"/>
    </location>
</feature>
<dbReference type="FunCoup" id="A0A2K1R3T6">
    <property type="interactions" value="11"/>
</dbReference>
<dbReference type="InterPro" id="IPR029044">
    <property type="entry name" value="Nucleotide-diphossugar_trans"/>
</dbReference>
<evidence type="ECO:0008006" key="4">
    <source>
        <dbReference type="Google" id="ProtNLM"/>
    </source>
</evidence>
<reference evidence="2 3" key="1">
    <citation type="submission" date="2017-06" db="EMBL/GenBank/DDBJ databases">
        <title>Draft genome sequence of a variant of Elsinoe murrayae.</title>
        <authorList>
            <person name="Cheng Q."/>
        </authorList>
    </citation>
    <scope>NUCLEOTIDE SEQUENCE [LARGE SCALE GENOMIC DNA]</scope>
    <source>
        <strain evidence="2 3">CQ-2017a</strain>
    </source>
</reference>
<dbReference type="STRING" id="2082308.A0A2K1R3T6"/>
<dbReference type="InParanoid" id="A0A2K1R3T6"/>
<dbReference type="PANTHER" id="PTHR11183">
    <property type="entry name" value="GLYCOGENIN SUBFAMILY MEMBER"/>
    <property type="match status" value="1"/>
</dbReference>
<dbReference type="Gene3D" id="3.90.550.10">
    <property type="entry name" value="Spore Coat Polysaccharide Biosynthesis Protein SpsA, Chain A"/>
    <property type="match status" value="1"/>
</dbReference>
<comment type="caution">
    <text evidence="2">The sequence shown here is derived from an EMBL/GenBank/DDBJ whole genome shotgun (WGS) entry which is preliminary data.</text>
</comment>